<dbReference type="InterPro" id="IPR050109">
    <property type="entry name" value="HTH-type_TetR-like_transc_reg"/>
</dbReference>
<gene>
    <name evidence="4" type="ORF">G7070_13085</name>
</gene>
<dbReference type="GO" id="GO:0003700">
    <property type="term" value="F:DNA-binding transcription factor activity"/>
    <property type="evidence" value="ECO:0007669"/>
    <property type="project" value="TreeGrafter"/>
</dbReference>
<dbReference type="PROSITE" id="PS50977">
    <property type="entry name" value="HTH_TETR_2"/>
    <property type="match status" value="1"/>
</dbReference>
<evidence type="ECO:0000256" key="1">
    <source>
        <dbReference type="ARBA" id="ARBA00023125"/>
    </source>
</evidence>
<dbReference type="RefSeq" id="WP_166234095.1">
    <property type="nucleotide sequence ID" value="NZ_CP049865.1"/>
</dbReference>
<dbReference type="Pfam" id="PF19344">
    <property type="entry name" value="TetR_C_32"/>
    <property type="match status" value="1"/>
</dbReference>
<dbReference type="InterPro" id="IPR045823">
    <property type="entry name" value="TetR_C_32"/>
</dbReference>
<dbReference type="KEGG" id="prv:G7070_13085"/>
<dbReference type="AlphaFoldDB" id="A0A6G7Y804"/>
<dbReference type="PANTHER" id="PTHR30055">
    <property type="entry name" value="HTH-TYPE TRANSCRIPTIONAL REGULATOR RUTR"/>
    <property type="match status" value="1"/>
</dbReference>
<protein>
    <submittedName>
        <fullName evidence="4">TetR/AcrR family transcriptional regulator</fullName>
    </submittedName>
</protein>
<evidence type="ECO:0000259" key="3">
    <source>
        <dbReference type="PROSITE" id="PS50977"/>
    </source>
</evidence>
<dbReference type="InterPro" id="IPR036271">
    <property type="entry name" value="Tet_transcr_reg_TetR-rel_C_sf"/>
</dbReference>
<sequence>MTTSVDGRTTRWARHNATRRRELVEATLRAIRRHGHAVGMDDIAAEAGTSKTVFYRHFGDRSGLYEAVVESVHAFIWGSLSDALATDRPPQELVTGLADAYLRVVEVDGEIYRFVTNRPGGSPDPVLGITNRIGDQVSAALARWLVAHDLDPSPANTWGHGVVGFTWAVADRWILTDLRRPRADIVAFIGDLFTPAFDAQPATARPMEPTKES</sequence>
<evidence type="ECO:0000256" key="2">
    <source>
        <dbReference type="PROSITE-ProRule" id="PRU00335"/>
    </source>
</evidence>
<feature type="DNA-binding region" description="H-T-H motif" evidence="2">
    <location>
        <begin position="39"/>
        <end position="58"/>
    </location>
</feature>
<dbReference type="Gene3D" id="1.10.357.10">
    <property type="entry name" value="Tetracycline Repressor, domain 2"/>
    <property type="match status" value="1"/>
</dbReference>
<keyword evidence="5" id="KW-1185">Reference proteome</keyword>
<evidence type="ECO:0000313" key="4">
    <source>
        <dbReference type="EMBL" id="QIK73024.1"/>
    </source>
</evidence>
<accession>A0A6G7Y804</accession>
<keyword evidence="1 2" id="KW-0238">DNA-binding</keyword>
<reference evidence="4 5" key="1">
    <citation type="submission" date="2020-03" db="EMBL/GenBank/DDBJ databases">
        <title>Propioniciclava sp. nov., isolated from Hydrophilus acuminatus.</title>
        <authorList>
            <person name="Hyun D.-W."/>
            <person name="Bae J.-W."/>
        </authorList>
    </citation>
    <scope>NUCLEOTIDE SEQUENCE [LARGE SCALE GENOMIC DNA]</scope>
    <source>
        <strain evidence="4 5">HDW11</strain>
    </source>
</reference>
<dbReference type="GO" id="GO:0000976">
    <property type="term" value="F:transcription cis-regulatory region binding"/>
    <property type="evidence" value="ECO:0007669"/>
    <property type="project" value="TreeGrafter"/>
</dbReference>
<dbReference type="SUPFAM" id="SSF46689">
    <property type="entry name" value="Homeodomain-like"/>
    <property type="match status" value="1"/>
</dbReference>
<dbReference type="Proteomes" id="UP000501058">
    <property type="component" value="Chromosome"/>
</dbReference>
<dbReference type="Pfam" id="PF00440">
    <property type="entry name" value="TetR_N"/>
    <property type="match status" value="1"/>
</dbReference>
<dbReference type="EMBL" id="CP049865">
    <property type="protein sequence ID" value="QIK73024.1"/>
    <property type="molecule type" value="Genomic_DNA"/>
</dbReference>
<dbReference type="SUPFAM" id="SSF48498">
    <property type="entry name" value="Tetracyclin repressor-like, C-terminal domain"/>
    <property type="match status" value="1"/>
</dbReference>
<evidence type="ECO:0000313" key="5">
    <source>
        <dbReference type="Proteomes" id="UP000501058"/>
    </source>
</evidence>
<feature type="domain" description="HTH tetR-type" evidence="3">
    <location>
        <begin position="17"/>
        <end position="76"/>
    </location>
</feature>
<name>A0A6G7Y804_9ACTN</name>
<dbReference type="InterPro" id="IPR009057">
    <property type="entry name" value="Homeodomain-like_sf"/>
</dbReference>
<dbReference type="InterPro" id="IPR001647">
    <property type="entry name" value="HTH_TetR"/>
</dbReference>
<organism evidence="4 5">
    <name type="scientific">Propioniciclava coleopterorum</name>
    <dbReference type="NCBI Taxonomy" id="2714937"/>
    <lineage>
        <taxon>Bacteria</taxon>
        <taxon>Bacillati</taxon>
        <taxon>Actinomycetota</taxon>
        <taxon>Actinomycetes</taxon>
        <taxon>Propionibacteriales</taxon>
        <taxon>Propionibacteriaceae</taxon>
        <taxon>Propioniciclava</taxon>
    </lineage>
</organism>
<proteinExistence type="predicted"/>
<dbReference type="PANTHER" id="PTHR30055:SF227">
    <property type="entry name" value="TRANSCRIPTIONAL REGULATORY PROTEIN (PROBABLY TETR-FAMILY)-RELATED"/>
    <property type="match status" value="1"/>
</dbReference>